<dbReference type="AlphaFoldDB" id="A0AAP0FPB4"/>
<dbReference type="Proteomes" id="UP001420932">
    <property type="component" value="Unassembled WGS sequence"/>
</dbReference>
<gene>
    <name evidence="1" type="ORF">Syun_023525</name>
</gene>
<reference evidence="1 2" key="1">
    <citation type="submission" date="2024-01" db="EMBL/GenBank/DDBJ databases">
        <title>Genome assemblies of Stephania.</title>
        <authorList>
            <person name="Yang L."/>
        </authorList>
    </citation>
    <scope>NUCLEOTIDE SEQUENCE [LARGE SCALE GENOMIC DNA]</scope>
    <source>
        <strain evidence="1">YNDBR</strain>
        <tissue evidence="1">Leaf</tissue>
    </source>
</reference>
<keyword evidence="2" id="KW-1185">Reference proteome</keyword>
<organism evidence="1 2">
    <name type="scientific">Stephania yunnanensis</name>
    <dbReference type="NCBI Taxonomy" id="152371"/>
    <lineage>
        <taxon>Eukaryota</taxon>
        <taxon>Viridiplantae</taxon>
        <taxon>Streptophyta</taxon>
        <taxon>Embryophyta</taxon>
        <taxon>Tracheophyta</taxon>
        <taxon>Spermatophyta</taxon>
        <taxon>Magnoliopsida</taxon>
        <taxon>Ranunculales</taxon>
        <taxon>Menispermaceae</taxon>
        <taxon>Menispermoideae</taxon>
        <taxon>Cissampelideae</taxon>
        <taxon>Stephania</taxon>
    </lineage>
</organism>
<accession>A0AAP0FPB4</accession>
<sequence length="77" mass="8274">MADIRSIKRESANGVEAERALDVGNGFHDVAVVRERERERDEPVGGGESSCGVNLRGGGWVCVLNAMSSLKNLSDFP</sequence>
<comment type="caution">
    <text evidence="1">The sequence shown here is derived from an EMBL/GenBank/DDBJ whole genome shotgun (WGS) entry which is preliminary data.</text>
</comment>
<name>A0AAP0FPB4_9MAGN</name>
<evidence type="ECO:0000313" key="1">
    <source>
        <dbReference type="EMBL" id="KAK9107514.1"/>
    </source>
</evidence>
<dbReference type="EMBL" id="JBBNAF010000010">
    <property type="protein sequence ID" value="KAK9107514.1"/>
    <property type="molecule type" value="Genomic_DNA"/>
</dbReference>
<evidence type="ECO:0000313" key="2">
    <source>
        <dbReference type="Proteomes" id="UP001420932"/>
    </source>
</evidence>
<proteinExistence type="predicted"/>
<protein>
    <submittedName>
        <fullName evidence="1">Uncharacterized protein</fullName>
    </submittedName>
</protein>